<gene>
    <name evidence="10" type="ORF">MAR_028350</name>
</gene>
<name>A0ABY7DL06_MYAAR</name>
<feature type="compositionally biased region" description="Basic residues" evidence="7">
    <location>
        <begin position="1058"/>
        <end position="1084"/>
    </location>
</feature>
<dbReference type="PROSITE" id="PS50158">
    <property type="entry name" value="ZF_CCHC"/>
    <property type="match status" value="1"/>
</dbReference>
<feature type="compositionally biased region" description="Acidic residues" evidence="7">
    <location>
        <begin position="1548"/>
        <end position="1569"/>
    </location>
</feature>
<keyword evidence="5" id="KW-0539">Nucleus</keyword>
<feature type="compositionally biased region" description="Acidic residues" evidence="7">
    <location>
        <begin position="1105"/>
        <end position="1114"/>
    </location>
</feature>
<evidence type="ECO:0000256" key="4">
    <source>
        <dbReference type="ARBA" id="ARBA00022833"/>
    </source>
</evidence>
<feature type="compositionally biased region" description="Acidic residues" evidence="7">
    <location>
        <begin position="1250"/>
        <end position="1261"/>
    </location>
</feature>
<dbReference type="InterPro" id="IPR036875">
    <property type="entry name" value="Znf_CCHC_sf"/>
</dbReference>
<dbReference type="SUPFAM" id="SSF57756">
    <property type="entry name" value="Retrovirus zinc finger-like domains"/>
    <property type="match status" value="1"/>
</dbReference>
<evidence type="ECO:0000256" key="3">
    <source>
        <dbReference type="ARBA" id="ARBA00022771"/>
    </source>
</evidence>
<feature type="compositionally biased region" description="Pro residues" evidence="7">
    <location>
        <begin position="932"/>
        <end position="956"/>
    </location>
</feature>
<feature type="compositionally biased region" description="Basic and acidic residues" evidence="7">
    <location>
        <begin position="869"/>
        <end position="878"/>
    </location>
</feature>
<evidence type="ECO:0000256" key="5">
    <source>
        <dbReference type="ARBA" id="ARBA00023242"/>
    </source>
</evidence>
<feature type="compositionally biased region" description="Basic and acidic residues" evidence="7">
    <location>
        <begin position="1145"/>
        <end position="1160"/>
    </location>
</feature>
<dbReference type="SMART" id="SM01180">
    <property type="entry name" value="DWNN"/>
    <property type="match status" value="1"/>
</dbReference>
<dbReference type="PROSITE" id="PS51282">
    <property type="entry name" value="DWNN"/>
    <property type="match status" value="1"/>
</dbReference>
<keyword evidence="3 6" id="KW-0863">Zinc-finger</keyword>
<dbReference type="SMART" id="SM00343">
    <property type="entry name" value="ZnF_C2HC"/>
    <property type="match status" value="1"/>
</dbReference>
<feature type="compositionally biased region" description="Basic and acidic residues" evidence="7">
    <location>
        <begin position="1171"/>
        <end position="1187"/>
    </location>
</feature>
<keyword evidence="2" id="KW-0479">Metal-binding</keyword>
<organism evidence="10 11">
    <name type="scientific">Mya arenaria</name>
    <name type="common">Soft-shell clam</name>
    <dbReference type="NCBI Taxonomy" id="6604"/>
    <lineage>
        <taxon>Eukaryota</taxon>
        <taxon>Metazoa</taxon>
        <taxon>Spiralia</taxon>
        <taxon>Lophotrochozoa</taxon>
        <taxon>Mollusca</taxon>
        <taxon>Bivalvia</taxon>
        <taxon>Autobranchia</taxon>
        <taxon>Heteroconchia</taxon>
        <taxon>Euheterodonta</taxon>
        <taxon>Imparidentia</taxon>
        <taxon>Neoheterodontei</taxon>
        <taxon>Myida</taxon>
        <taxon>Myoidea</taxon>
        <taxon>Myidae</taxon>
        <taxon>Mya</taxon>
    </lineage>
</organism>
<feature type="region of interest" description="Disordered" evidence="7">
    <location>
        <begin position="528"/>
        <end position="655"/>
    </location>
</feature>
<feature type="compositionally biased region" description="Basic and acidic residues" evidence="7">
    <location>
        <begin position="1401"/>
        <end position="1528"/>
    </location>
</feature>
<accession>A0ABY7DL06</accession>
<feature type="region of interest" description="Disordered" evidence="7">
    <location>
        <begin position="106"/>
        <end position="131"/>
    </location>
</feature>
<feature type="compositionally biased region" description="Basic and acidic residues" evidence="7">
    <location>
        <begin position="1211"/>
        <end position="1246"/>
    </location>
</feature>
<dbReference type="PANTHER" id="PTHR15439">
    <property type="entry name" value="RETINOBLASTOMA-BINDING PROTEIN 6"/>
    <property type="match status" value="1"/>
</dbReference>
<dbReference type="InterPro" id="IPR033489">
    <property type="entry name" value="RBBP6"/>
</dbReference>
<evidence type="ECO:0000256" key="6">
    <source>
        <dbReference type="PROSITE-ProRule" id="PRU00047"/>
    </source>
</evidence>
<feature type="region of interest" description="Disordered" evidence="7">
    <location>
        <begin position="1347"/>
        <end position="1610"/>
    </location>
</feature>
<reference evidence="10" key="1">
    <citation type="submission" date="2022-11" db="EMBL/GenBank/DDBJ databases">
        <title>Centuries of genome instability and evolution in soft-shell clam transmissible cancer (bioRxiv).</title>
        <authorList>
            <person name="Hart S.F.M."/>
            <person name="Yonemitsu M.A."/>
            <person name="Giersch R.M."/>
            <person name="Beal B.F."/>
            <person name="Arriagada G."/>
            <person name="Davis B.W."/>
            <person name="Ostrander E.A."/>
            <person name="Goff S.P."/>
            <person name="Metzger M.J."/>
        </authorList>
    </citation>
    <scope>NUCLEOTIDE SEQUENCE</scope>
    <source>
        <strain evidence="10">MELC-2E11</strain>
        <tissue evidence="10">Siphon/mantle</tissue>
    </source>
</reference>
<dbReference type="EMBL" id="CP111013">
    <property type="protein sequence ID" value="WAQ95660.1"/>
    <property type="molecule type" value="Genomic_DNA"/>
</dbReference>
<feature type="compositionally biased region" description="Polar residues" evidence="7">
    <location>
        <begin position="1386"/>
        <end position="1400"/>
    </location>
</feature>
<evidence type="ECO:0000256" key="2">
    <source>
        <dbReference type="ARBA" id="ARBA00022723"/>
    </source>
</evidence>
<feature type="compositionally biased region" description="Basic residues" evidence="7">
    <location>
        <begin position="534"/>
        <end position="556"/>
    </location>
</feature>
<dbReference type="SUPFAM" id="SSF57850">
    <property type="entry name" value="RING/U-box"/>
    <property type="match status" value="1"/>
</dbReference>
<feature type="compositionally biased region" description="Basic residues" evidence="7">
    <location>
        <begin position="1041"/>
        <end position="1050"/>
    </location>
</feature>
<feature type="compositionally biased region" description="Basic and acidic residues" evidence="7">
    <location>
        <begin position="594"/>
        <end position="624"/>
    </location>
</feature>
<feature type="domain" description="DWNN" evidence="9">
    <location>
        <begin position="3"/>
        <end position="75"/>
    </location>
</feature>
<proteinExistence type="predicted"/>
<sequence>MVSNVNKANSVEYDSVTFDGLAISLRDLKQSIMRKKNMRPEDIDLQVINAQNGEEYSSPSIMIPKNSSLTISRIPVGGGSRRAQEITPTSKKMKWAAFRKETQQAIQEAESGSYNTDKLKQSSDPANASSSEIEKIAQMMKQSTKDFDPANYNYKVPKGTPSTSYTCFKCGKGGHYIQNCPNTDAEGASNSPSEFAQRIKRPTGIPMEHMLVVNEPLPGTYQTHTGQYTVPKIDAEAYATGKKERPPFLPEPAGKRMVVKQKPVPKELKCPLCGDMARDAVLLESDDHICPSCDSMNVSPDGLIANQMLRRAVTNFQNETGYTKIAQKTAAIQAKVEEAAKAAAAAAPVLQKQSVVSVTPSKPPMESGLPSEPPTPTMDEPVRSVSGYQPPSQPPAQHPPTQHQGVAVPTLVGGTLQNRNLQPAVPTSTYGYFPPSVNTSIAPPNMPHYPIPTAFPPPPVIRPFAPPVVLAPPGVPGYPPPTHTAIPPPPINMPKPLSEQEFFEEKQRLIREGTKVVDDPLLKVFANKLEKRGNRSRTRSRTKSRSPPRFRSRTRSRSWELRRRPSPIRRPQDKLLKTVRSKSPPAAKKRRPGVAKDSKRRNESKAKVTEEKSNKTSLLRKDPDLIDISENEGSPEKSVRRNETVKTNKENIPARLLPVGKKGNNITVVLVDSTTNEESKRAESEAEKQDTAAEMDGTKESRTNSEKVKAVEDKKEEVKADIEKAPASEVTTEPKKKKITLKLKSDKVRKSGNEKSSKNESEGDTKTSEKESDAVLSDNKENKKSEKDVKEKQERRPRSSKSRKDQKKRSSSKSDSESPPRFKEPLRMEGDKRFGPRPVADRVERAPPEWERTGDAWAPRILDQRDYRGRGRGVDFRGRGMGPNYRGAQQGPNFRGPPQGTDFRGVPFGDYRGDYRGPPAGHPDFRGYPGYQGPPAPGFPGPFQPGGYPPPPPVPVMDPREDPNYHGSPERSKDRRERDSDRRSDRRRSERDSISPDRKLDRSTDRTRDSSTSPDRLRSSQTEDDQRDTSPEQKRTDKERRKDKKAKKRKEKGEVGEKKKRKKKDKVKTKKEKADKKGKKVKKVKSSDEEPIQPVVKKSKKQESDDSEISDLETVEPRKRHDSSAQSESSDHEDIEKVQLSPVRQESREDVVETDGKTVEQETIVSSSVSAKEEREAISEQAEKPEPASDSEVSQSDAVVEPSKKRRSIKRLKEEDTEDAKASKKVKLEIDVDKAETQVKSEKMDVSGDQSDESSDLDEIPVPESELMLDPPELSKWEKDDDPYELSPEPTRVKQKWKPEKQTLLPRAVIAKAENVISSKVMKPTLVSSAVVAAVKKDTKTEILEKEVLKKREKSPVPKMDETLEPKRRVYMDSEPKRSDERRVSSSKSHNMQVTVSSTGSEKRKVATDKSGGDLREKLREKREKEDRGGRDDRGRDDKVRDTRVRDDRNRVRDDRDRVRDDRDRGDRVRDSRVKDDRDRIRDDRDRGDRVRDDRRNRDESKSTDKKRRDSHHKDRDSRDYDRQDSRGSNKKVSRYDSVVDDSKFEPDYEDESVSEDNSEDSSTDSSSEEETKRKKHKHKKTKHKKDKKQKKKKEKKKKKHKVEKRISSKGGNLRTVIKCYNFACGDYLRSEWGKKKKHFNAKGSYE</sequence>
<evidence type="ECO:0000256" key="7">
    <source>
        <dbReference type="SAM" id="MobiDB-lite"/>
    </source>
</evidence>
<evidence type="ECO:0000256" key="1">
    <source>
        <dbReference type="ARBA" id="ARBA00004123"/>
    </source>
</evidence>
<feature type="compositionally biased region" description="Basic and acidic residues" evidence="7">
    <location>
        <begin position="1115"/>
        <end position="1137"/>
    </location>
</feature>
<feature type="compositionally biased region" description="Basic and acidic residues" evidence="7">
    <location>
        <begin position="634"/>
        <end position="649"/>
    </location>
</feature>
<evidence type="ECO:0000259" key="8">
    <source>
        <dbReference type="PROSITE" id="PS50158"/>
    </source>
</evidence>
<feature type="region of interest" description="Disordered" evidence="7">
    <location>
        <begin position="869"/>
        <end position="1299"/>
    </location>
</feature>
<feature type="compositionally biased region" description="Basic and acidic residues" evidence="7">
    <location>
        <begin position="812"/>
        <end position="851"/>
    </location>
</feature>
<feature type="compositionally biased region" description="Basic and acidic residues" evidence="7">
    <location>
        <begin position="958"/>
        <end position="1009"/>
    </location>
</feature>
<feature type="compositionally biased region" description="Basic and acidic residues" evidence="7">
    <location>
        <begin position="1347"/>
        <end position="1384"/>
    </location>
</feature>
<feature type="region of interest" description="Disordered" evidence="7">
    <location>
        <begin position="352"/>
        <end position="406"/>
    </location>
</feature>
<feature type="compositionally biased region" description="Basic and acidic residues" evidence="7">
    <location>
        <begin position="743"/>
        <end position="797"/>
    </location>
</feature>
<feature type="compositionally biased region" description="Basic residues" evidence="7">
    <location>
        <begin position="1574"/>
        <end position="1604"/>
    </location>
</feature>
<protein>
    <submittedName>
        <fullName evidence="10">RBBP6-like protein</fullName>
    </submittedName>
</protein>
<comment type="subcellular location">
    <subcellularLocation>
        <location evidence="1">Nucleus</location>
    </subcellularLocation>
</comment>
<keyword evidence="4" id="KW-0862">Zinc</keyword>
<dbReference type="Gene3D" id="3.10.20.90">
    <property type="entry name" value="Phosphatidylinositol 3-kinase Catalytic Subunit, Chain A, domain 1"/>
    <property type="match status" value="1"/>
</dbReference>
<dbReference type="Gene3D" id="4.10.60.10">
    <property type="entry name" value="Zinc finger, CCHC-type"/>
    <property type="match status" value="1"/>
</dbReference>
<feature type="compositionally biased region" description="Basic and acidic residues" evidence="7">
    <location>
        <begin position="677"/>
        <end position="726"/>
    </location>
</feature>
<evidence type="ECO:0000259" key="9">
    <source>
        <dbReference type="PROSITE" id="PS51282"/>
    </source>
</evidence>
<dbReference type="Proteomes" id="UP001164746">
    <property type="component" value="Chromosome 2"/>
</dbReference>
<feature type="compositionally biased region" description="Basic and acidic residues" evidence="7">
    <location>
        <begin position="1027"/>
        <end position="1040"/>
    </location>
</feature>
<dbReference type="PANTHER" id="PTHR15439:SF0">
    <property type="entry name" value="CELL DIVISION CYCLE AND APOPTOSIS REGULATOR PROTEIN 1-RELATED"/>
    <property type="match status" value="1"/>
</dbReference>
<feature type="compositionally biased region" description="Basic residues" evidence="7">
    <location>
        <begin position="798"/>
        <end position="811"/>
    </location>
</feature>
<feature type="compositionally biased region" description="Polar residues" evidence="7">
    <location>
        <begin position="1161"/>
        <end position="1170"/>
    </location>
</feature>
<dbReference type="Pfam" id="PF08783">
    <property type="entry name" value="DWNN"/>
    <property type="match status" value="1"/>
</dbReference>
<feature type="domain" description="CCHC-type" evidence="8">
    <location>
        <begin position="167"/>
        <end position="182"/>
    </location>
</feature>
<dbReference type="InterPro" id="IPR014891">
    <property type="entry name" value="DWNN_domain"/>
</dbReference>
<feature type="region of interest" description="Disordered" evidence="7">
    <location>
        <begin position="672"/>
        <end position="851"/>
    </location>
</feature>
<dbReference type="InterPro" id="IPR001878">
    <property type="entry name" value="Znf_CCHC"/>
</dbReference>
<evidence type="ECO:0000313" key="11">
    <source>
        <dbReference type="Proteomes" id="UP001164746"/>
    </source>
</evidence>
<evidence type="ECO:0000313" key="10">
    <source>
        <dbReference type="EMBL" id="WAQ95660.1"/>
    </source>
</evidence>
<keyword evidence="11" id="KW-1185">Reference proteome</keyword>